<accession>A0A6J4LRK9</accession>
<dbReference type="SMART" id="SM00065">
    <property type="entry name" value="GAF"/>
    <property type="match status" value="1"/>
</dbReference>
<evidence type="ECO:0000259" key="9">
    <source>
        <dbReference type="PROSITE" id="PS50112"/>
    </source>
</evidence>
<organism evidence="11">
    <name type="scientific">uncultured Gemmatimonadota bacterium</name>
    <dbReference type="NCBI Taxonomy" id="203437"/>
    <lineage>
        <taxon>Bacteria</taxon>
        <taxon>Pseudomonadati</taxon>
        <taxon>Gemmatimonadota</taxon>
        <taxon>environmental samples</taxon>
    </lineage>
</organism>
<evidence type="ECO:0000256" key="6">
    <source>
        <dbReference type="PROSITE-ProRule" id="PRU00169"/>
    </source>
</evidence>
<dbReference type="Gene3D" id="3.30.450.40">
    <property type="match status" value="1"/>
</dbReference>
<dbReference type="NCBIfam" id="TIGR00229">
    <property type="entry name" value="sensory_box"/>
    <property type="match status" value="1"/>
</dbReference>
<dbReference type="InterPro" id="IPR005467">
    <property type="entry name" value="His_kinase_dom"/>
</dbReference>
<feature type="domain" description="PAS" evidence="9">
    <location>
        <begin position="172"/>
        <end position="242"/>
    </location>
</feature>
<evidence type="ECO:0000313" key="11">
    <source>
        <dbReference type="EMBL" id="CAA9339559.1"/>
    </source>
</evidence>
<feature type="modified residue" description="4-aspartylphosphate" evidence="6">
    <location>
        <position position="612"/>
    </location>
</feature>
<dbReference type="InterPro" id="IPR003661">
    <property type="entry name" value="HisK_dim/P_dom"/>
</dbReference>
<dbReference type="EC" id="2.7.13.3" evidence="2"/>
<dbReference type="PANTHER" id="PTHR43065:SF42">
    <property type="entry name" value="TWO-COMPONENT SENSOR PPRA"/>
    <property type="match status" value="1"/>
</dbReference>
<dbReference type="InterPro" id="IPR035965">
    <property type="entry name" value="PAS-like_dom_sf"/>
</dbReference>
<evidence type="ECO:0000256" key="4">
    <source>
        <dbReference type="ARBA" id="ARBA00022679"/>
    </source>
</evidence>
<dbReference type="PROSITE" id="PS50109">
    <property type="entry name" value="HIS_KIN"/>
    <property type="match status" value="1"/>
</dbReference>
<reference evidence="11" key="1">
    <citation type="submission" date="2020-02" db="EMBL/GenBank/DDBJ databases">
        <authorList>
            <person name="Meier V. D."/>
        </authorList>
    </citation>
    <scope>NUCLEOTIDE SEQUENCE</scope>
    <source>
        <strain evidence="11">AVDCRST_MAG89</strain>
    </source>
</reference>
<dbReference type="CDD" id="cd00082">
    <property type="entry name" value="HisKA"/>
    <property type="match status" value="1"/>
</dbReference>
<evidence type="ECO:0000256" key="1">
    <source>
        <dbReference type="ARBA" id="ARBA00000085"/>
    </source>
</evidence>
<dbReference type="Pfam" id="PF01590">
    <property type="entry name" value="GAF"/>
    <property type="match status" value="1"/>
</dbReference>
<protein>
    <recommendedName>
        <fullName evidence="2">histidine kinase</fullName>
        <ecNumber evidence="2">2.7.13.3</ecNumber>
    </recommendedName>
</protein>
<dbReference type="Gene3D" id="3.40.50.2300">
    <property type="match status" value="1"/>
</dbReference>
<dbReference type="Pfam" id="PF08447">
    <property type="entry name" value="PAS_3"/>
    <property type="match status" value="1"/>
</dbReference>
<evidence type="ECO:0000256" key="5">
    <source>
        <dbReference type="ARBA" id="ARBA00022777"/>
    </source>
</evidence>
<dbReference type="PRINTS" id="PR00344">
    <property type="entry name" value="BCTRLSENSOR"/>
</dbReference>
<evidence type="ECO:0000259" key="7">
    <source>
        <dbReference type="PROSITE" id="PS50109"/>
    </source>
</evidence>
<dbReference type="Pfam" id="PF00072">
    <property type="entry name" value="Response_reg"/>
    <property type="match status" value="1"/>
</dbReference>
<dbReference type="SUPFAM" id="SSF47384">
    <property type="entry name" value="Homodimeric domain of signal transducing histidine kinase"/>
    <property type="match status" value="1"/>
</dbReference>
<dbReference type="SMART" id="SM00387">
    <property type="entry name" value="HATPase_c"/>
    <property type="match status" value="1"/>
</dbReference>
<name>A0A6J4LRK9_9BACT</name>
<dbReference type="PANTHER" id="PTHR43065">
    <property type="entry name" value="SENSOR HISTIDINE KINASE"/>
    <property type="match status" value="1"/>
</dbReference>
<dbReference type="InterPro" id="IPR000700">
    <property type="entry name" value="PAS-assoc_C"/>
</dbReference>
<keyword evidence="3 6" id="KW-0597">Phosphoprotein</keyword>
<dbReference type="InterPro" id="IPR003018">
    <property type="entry name" value="GAF"/>
</dbReference>
<dbReference type="Gene3D" id="3.30.565.10">
    <property type="entry name" value="Histidine kinase-like ATPase, C-terminal domain"/>
    <property type="match status" value="1"/>
</dbReference>
<dbReference type="SUPFAM" id="SSF55785">
    <property type="entry name" value="PYP-like sensor domain (PAS domain)"/>
    <property type="match status" value="1"/>
</dbReference>
<dbReference type="InterPro" id="IPR029016">
    <property type="entry name" value="GAF-like_dom_sf"/>
</dbReference>
<dbReference type="SMART" id="SM00086">
    <property type="entry name" value="PAC"/>
    <property type="match status" value="1"/>
</dbReference>
<dbReference type="InterPro" id="IPR001789">
    <property type="entry name" value="Sig_transdc_resp-reg_receiver"/>
</dbReference>
<evidence type="ECO:0000259" key="8">
    <source>
        <dbReference type="PROSITE" id="PS50110"/>
    </source>
</evidence>
<dbReference type="InterPro" id="IPR011006">
    <property type="entry name" value="CheY-like_superfamily"/>
</dbReference>
<dbReference type="PROSITE" id="PS50112">
    <property type="entry name" value="PAS"/>
    <property type="match status" value="1"/>
</dbReference>
<dbReference type="Gene3D" id="3.30.450.20">
    <property type="entry name" value="PAS domain"/>
    <property type="match status" value="1"/>
</dbReference>
<evidence type="ECO:0000256" key="3">
    <source>
        <dbReference type="ARBA" id="ARBA00022553"/>
    </source>
</evidence>
<comment type="catalytic activity">
    <reaction evidence="1">
        <text>ATP + protein L-histidine = ADP + protein N-phospho-L-histidine.</text>
        <dbReference type="EC" id="2.7.13.3"/>
    </reaction>
</comment>
<dbReference type="SUPFAM" id="SSF55781">
    <property type="entry name" value="GAF domain-like"/>
    <property type="match status" value="1"/>
</dbReference>
<dbReference type="PROSITE" id="PS50110">
    <property type="entry name" value="RESPONSE_REGULATORY"/>
    <property type="match status" value="1"/>
</dbReference>
<dbReference type="InterPro" id="IPR036890">
    <property type="entry name" value="HATPase_C_sf"/>
</dbReference>
<dbReference type="InterPro" id="IPR036097">
    <property type="entry name" value="HisK_dim/P_sf"/>
</dbReference>
<evidence type="ECO:0000259" key="10">
    <source>
        <dbReference type="PROSITE" id="PS50113"/>
    </source>
</evidence>
<dbReference type="SUPFAM" id="SSF55874">
    <property type="entry name" value="ATPase domain of HSP90 chaperone/DNA topoisomerase II/histidine kinase"/>
    <property type="match status" value="1"/>
</dbReference>
<dbReference type="SUPFAM" id="SSF52172">
    <property type="entry name" value="CheY-like"/>
    <property type="match status" value="1"/>
</dbReference>
<dbReference type="InterPro" id="IPR003594">
    <property type="entry name" value="HATPase_dom"/>
</dbReference>
<sequence>MIIDPRSPGPGLPDSEIPDEAFDRFARLAAALLHAPSALVTVLGRDRQLFRGCVGMGETLAATRETPLTHSFCRYVIDSGEPLVVEDARRHPVLRGNPAVEEHGVVAYAGVPLATRGGRTVGSLCVISPTPRAWTGAEVAILRDLALSVAAEMEWRTEQAERRRTEEALGASESQLRAIFDEAAVGMAVVDLDGRLVRTNRALQSMLGYGADELHAMLFSEITHPDDVGTDWELFGDLVAGERTHYQVEKRYFRADGSILWTHLNVSLVRDAESAPCFTVGIMEDVTERRRAEEALRQSQDELLQAQKMETVGRLAGGVAHDFNNLLTVIKGNTQLLLAELPPGSPMREELEEIDGVSGRAADLTRQLLAFSRRQVLQPRVLDLNAAVADADRLLRRLLGEDVEFRTTLDPALGAVRADPGQLEQVLMNLAVNARDAMPRGGKLTLETRNVWLDAEYTLRHPSVAPGPYVMVAVSDTGHGMDAGTQARIFDPFFTTKEPGKGTGLGLATVYGIVRQSGGHVWVYSEVGRGTSFKVYLPRADEAPEPESALAGAELPRGTETILLVEDDDGVRRLARRVLSRAGYEVLEAPDGHEALTAAAAHPGPIHLVVTDVVMPGMSGREVAERMAAARPEAEVLYTSGYTDDAIVHHGVLDDGMAFLQKPFDPSTLLRAVRGALNRTVL</sequence>
<dbReference type="InterPro" id="IPR000014">
    <property type="entry name" value="PAS"/>
</dbReference>
<dbReference type="InterPro" id="IPR004358">
    <property type="entry name" value="Sig_transdc_His_kin-like_C"/>
</dbReference>
<dbReference type="PROSITE" id="PS50113">
    <property type="entry name" value="PAC"/>
    <property type="match status" value="1"/>
</dbReference>
<feature type="domain" description="PAC" evidence="10">
    <location>
        <begin position="246"/>
        <end position="298"/>
    </location>
</feature>
<evidence type="ECO:0000256" key="2">
    <source>
        <dbReference type="ARBA" id="ARBA00012438"/>
    </source>
</evidence>
<proteinExistence type="predicted"/>
<dbReference type="EMBL" id="CADCTV010000534">
    <property type="protein sequence ID" value="CAA9339559.1"/>
    <property type="molecule type" value="Genomic_DNA"/>
</dbReference>
<dbReference type="AlphaFoldDB" id="A0A6J4LRK9"/>
<dbReference type="SMART" id="SM00388">
    <property type="entry name" value="HisKA"/>
    <property type="match status" value="1"/>
</dbReference>
<feature type="domain" description="Response regulatory" evidence="8">
    <location>
        <begin position="561"/>
        <end position="677"/>
    </location>
</feature>
<dbReference type="SMART" id="SM00091">
    <property type="entry name" value="PAS"/>
    <property type="match status" value="1"/>
</dbReference>
<feature type="domain" description="Histidine kinase" evidence="7">
    <location>
        <begin position="318"/>
        <end position="541"/>
    </location>
</feature>
<dbReference type="Pfam" id="PF00512">
    <property type="entry name" value="HisKA"/>
    <property type="match status" value="1"/>
</dbReference>
<dbReference type="InterPro" id="IPR001610">
    <property type="entry name" value="PAC"/>
</dbReference>
<keyword evidence="5 11" id="KW-0418">Kinase</keyword>
<dbReference type="Pfam" id="PF02518">
    <property type="entry name" value="HATPase_c"/>
    <property type="match status" value="1"/>
</dbReference>
<dbReference type="GO" id="GO:0000155">
    <property type="term" value="F:phosphorelay sensor kinase activity"/>
    <property type="evidence" value="ECO:0007669"/>
    <property type="project" value="InterPro"/>
</dbReference>
<gene>
    <name evidence="11" type="ORF">AVDCRST_MAG89-2551</name>
</gene>
<keyword evidence="4" id="KW-0808">Transferase</keyword>
<dbReference type="Gene3D" id="1.10.287.130">
    <property type="match status" value="1"/>
</dbReference>
<dbReference type="SMART" id="SM00448">
    <property type="entry name" value="REC"/>
    <property type="match status" value="1"/>
</dbReference>
<dbReference type="InterPro" id="IPR013655">
    <property type="entry name" value="PAS_fold_3"/>
</dbReference>
<dbReference type="CDD" id="cd00130">
    <property type="entry name" value="PAS"/>
    <property type="match status" value="1"/>
</dbReference>